<evidence type="ECO:0000313" key="4">
    <source>
        <dbReference type="Proteomes" id="UP000525078"/>
    </source>
</evidence>
<evidence type="ECO:0000313" key="5">
    <source>
        <dbReference type="Proteomes" id="UP000583929"/>
    </source>
</evidence>
<dbReference type="EMBL" id="JAATIP010000436">
    <property type="protein sequence ID" value="KAF4348632.1"/>
    <property type="molecule type" value="Genomic_DNA"/>
</dbReference>
<evidence type="ECO:0000313" key="3">
    <source>
        <dbReference type="EMBL" id="KAF4393992.1"/>
    </source>
</evidence>
<comment type="caution">
    <text evidence="2">The sequence shown here is derived from an EMBL/GenBank/DDBJ whole genome shotgun (WGS) entry which is preliminary data.</text>
</comment>
<sequence length="127" mass="14582">MATSLQIKPETLFDLMKQHFETQEGKQLCNKVNLVFQLNLAPKKIGVDEISYIIDFKNRNVFKGKLEGEEKPDVTFSFKEDDFMRIALRKLNPQVAFMRGLVKVKGSLTAAQKFSPEIFPKFPVSKL</sequence>
<reference evidence="4 5" key="1">
    <citation type="journal article" date="2020" name="bioRxiv">
        <title>Sequence and annotation of 42 cannabis genomes reveals extensive copy number variation in cannabinoid synthesis and pathogen resistance genes.</title>
        <authorList>
            <person name="Mckernan K.J."/>
            <person name="Helbert Y."/>
            <person name="Kane L.T."/>
            <person name="Ebling H."/>
            <person name="Zhang L."/>
            <person name="Liu B."/>
            <person name="Eaton Z."/>
            <person name="Mclaughlin S."/>
            <person name="Kingan S."/>
            <person name="Baybayan P."/>
            <person name="Concepcion G."/>
            <person name="Jordan M."/>
            <person name="Riva A."/>
            <person name="Barbazuk W."/>
            <person name="Harkins T."/>
        </authorList>
    </citation>
    <scope>NUCLEOTIDE SEQUENCE [LARGE SCALE GENOMIC DNA]</scope>
    <source>
        <strain evidence="4 5">cv. Jamaican Lion 4</strain>
        <strain evidence="3">Father</strain>
        <strain evidence="2">Mother</strain>
        <tissue evidence="2">Leaf</tissue>
    </source>
</reference>
<keyword evidence="5" id="KW-1185">Reference proteome</keyword>
<evidence type="ECO:0000259" key="1">
    <source>
        <dbReference type="Pfam" id="PF02036"/>
    </source>
</evidence>
<dbReference type="Gene3D" id="3.30.1050.10">
    <property type="entry name" value="SCP2 sterol-binding domain"/>
    <property type="match status" value="1"/>
</dbReference>
<dbReference type="PANTHER" id="PTHR10094:SF25">
    <property type="entry name" value="SCP2 STEROL-BINDING DOMAIN-CONTAINING PROTEIN 1"/>
    <property type="match status" value="1"/>
</dbReference>
<name>A0A7J6DRB1_CANSA</name>
<dbReference type="PANTHER" id="PTHR10094">
    <property type="entry name" value="STEROL CARRIER PROTEIN 2 SCP-2 FAMILY PROTEIN"/>
    <property type="match status" value="1"/>
</dbReference>
<dbReference type="Pfam" id="PF02036">
    <property type="entry name" value="SCP2"/>
    <property type="match status" value="1"/>
</dbReference>
<evidence type="ECO:0000313" key="2">
    <source>
        <dbReference type="EMBL" id="KAF4348632.1"/>
    </source>
</evidence>
<dbReference type="Proteomes" id="UP000525078">
    <property type="component" value="Unassembled WGS sequence"/>
</dbReference>
<dbReference type="InterPro" id="IPR036527">
    <property type="entry name" value="SCP2_sterol-bd_dom_sf"/>
</dbReference>
<dbReference type="SUPFAM" id="SSF55718">
    <property type="entry name" value="SCP-like"/>
    <property type="match status" value="1"/>
</dbReference>
<feature type="domain" description="SCP2" evidence="1">
    <location>
        <begin position="16"/>
        <end position="115"/>
    </location>
</feature>
<proteinExistence type="predicted"/>
<accession>A0A7J6DRB1</accession>
<dbReference type="InterPro" id="IPR003033">
    <property type="entry name" value="SCP2_sterol-bd_dom"/>
</dbReference>
<dbReference type="AlphaFoldDB" id="A0A7J6DRB1"/>
<gene>
    <name evidence="2" type="ORF">F8388_008554</name>
    <name evidence="3" type="ORF">G4B88_025961</name>
</gene>
<protein>
    <recommendedName>
        <fullName evidence="1">SCP2 domain-containing protein</fullName>
    </recommendedName>
</protein>
<dbReference type="OrthoDB" id="3592703at2759"/>
<dbReference type="Proteomes" id="UP000583929">
    <property type="component" value="Unassembled WGS sequence"/>
</dbReference>
<dbReference type="EMBL" id="JAATIQ010000047">
    <property type="protein sequence ID" value="KAF4393992.1"/>
    <property type="molecule type" value="Genomic_DNA"/>
</dbReference>
<organism evidence="2 4">
    <name type="scientific">Cannabis sativa</name>
    <name type="common">Hemp</name>
    <name type="synonym">Marijuana</name>
    <dbReference type="NCBI Taxonomy" id="3483"/>
    <lineage>
        <taxon>Eukaryota</taxon>
        <taxon>Viridiplantae</taxon>
        <taxon>Streptophyta</taxon>
        <taxon>Embryophyta</taxon>
        <taxon>Tracheophyta</taxon>
        <taxon>Spermatophyta</taxon>
        <taxon>Magnoliopsida</taxon>
        <taxon>eudicotyledons</taxon>
        <taxon>Gunneridae</taxon>
        <taxon>Pentapetalae</taxon>
        <taxon>rosids</taxon>
        <taxon>fabids</taxon>
        <taxon>Rosales</taxon>
        <taxon>Cannabaceae</taxon>
        <taxon>Cannabis</taxon>
    </lineage>
</organism>
<dbReference type="GO" id="GO:0005829">
    <property type="term" value="C:cytosol"/>
    <property type="evidence" value="ECO:0007669"/>
    <property type="project" value="TreeGrafter"/>
</dbReference>